<evidence type="ECO:0000313" key="3">
    <source>
        <dbReference type="Proteomes" id="UP000679992"/>
    </source>
</evidence>
<feature type="transmembrane region" description="Helical" evidence="1">
    <location>
        <begin position="7"/>
        <end position="27"/>
    </location>
</feature>
<name>A0ABQ4MD08_9BACL</name>
<keyword evidence="1" id="KW-0472">Membrane</keyword>
<evidence type="ECO:0000256" key="1">
    <source>
        <dbReference type="SAM" id="Phobius"/>
    </source>
</evidence>
<dbReference type="Proteomes" id="UP000679992">
    <property type="component" value="Unassembled WGS sequence"/>
</dbReference>
<evidence type="ECO:0000313" key="2">
    <source>
        <dbReference type="EMBL" id="GIP53857.1"/>
    </source>
</evidence>
<gene>
    <name evidence="2" type="ORF">J42TS3_28920</name>
</gene>
<keyword evidence="1" id="KW-0812">Transmembrane</keyword>
<comment type="caution">
    <text evidence="2">The sequence shown here is derived from an EMBL/GenBank/DDBJ whole genome shotgun (WGS) entry which is preliminary data.</text>
</comment>
<protein>
    <submittedName>
        <fullName evidence="2">Uncharacterized protein</fullName>
    </submittedName>
</protein>
<organism evidence="2 3">
    <name type="scientific">Paenibacillus vini</name>
    <dbReference type="NCBI Taxonomy" id="1476024"/>
    <lineage>
        <taxon>Bacteria</taxon>
        <taxon>Bacillati</taxon>
        <taxon>Bacillota</taxon>
        <taxon>Bacilli</taxon>
        <taxon>Bacillales</taxon>
        <taxon>Paenibacillaceae</taxon>
        <taxon>Paenibacillus</taxon>
    </lineage>
</organism>
<dbReference type="EMBL" id="BOSL01000008">
    <property type="protein sequence ID" value="GIP53857.1"/>
    <property type="molecule type" value="Genomic_DNA"/>
</dbReference>
<feature type="transmembrane region" description="Helical" evidence="1">
    <location>
        <begin position="39"/>
        <end position="61"/>
    </location>
</feature>
<keyword evidence="3" id="KW-1185">Reference proteome</keyword>
<accession>A0ABQ4MD08</accession>
<reference evidence="2 3" key="1">
    <citation type="submission" date="2021-03" db="EMBL/GenBank/DDBJ databases">
        <title>Antimicrobial resistance genes in bacteria isolated from Japanese honey, and their potential for conferring macrolide and lincosamide resistance in the American foulbrood pathogen Paenibacillus larvae.</title>
        <authorList>
            <person name="Okamoto M."/>
            <person name="Kumagai M."/>
            <person name="Kanamori H."/>
            <person name="Takamatsu D."/>
        </authorList>
    </citation>
    <scope>NUCLEOTIDE SEQUENCE [LARGE SCALE GENOMIC DNA]</scope>
    <source>
        <strain evidence="2 3">J42TS3</strain>
    </source>
</reference>
<proteinExistence type="predicted"/>
<sequence length="62" mass="6973">MLSVTKLIFLGVIQGIFSFIALKWLLPRLIGELGLEKKHIWGISIGFIFTITNGIAVWLTLM</sequence>
<keyword evidence="1" id="KW-1133">Transmembrane helix</keyword>